<dbReference type="EMBL" id="QWEC01000001">
    <property type="protein sequence ID" value="RII99114.1"/>
    <property type="molecule type" value="Genomic_DNA"/>
</dbReference>
<comment type="caution">
    <text evidence="1">The sequence shown here is derived from an EMBL/GenBank/DDBJ whole genome shotgun (WGS) entry which is preliminary data.</text>
</comment>
<accession>A0A399NYW7</accession>
<evidence type="ECO:0000313" key="2">
    <source>
        <dbReference type="Proteomes" id="UP000266298"/>
    </source>
</evidence>
<dbReference type="Proteomes" id="UP000266298">
    <property type="component" value="Unassembled WGS sequence"/>
</dbReference>
<protein>
    <recommendedName>
        <fullName evidence="3">HNH nuclease domain-containing protein</fullName>
    </recommendedName>
</protein>
<organism evidence="1 2">
    <name type="scientific">Clavibacter michiganensis</name>
    <dbReference type="NCBI Taxonomy" id="28447"/>
    <lineage>
        <taxon>Bacteria</taxon>
        <taxon>Bacillati</taxon>
        <taxon>Actinomycetota</taxon>
        <taxon>Actinomycetes</taxon>
        <taxon>Micrococcales</taxon>
        <taxon>Microbacteriaceae</taxon>
        <taxon>Clavibacter</taxon>
    </lineage>
</organism>
<gene>
    <name evidence="1" type="ORF">DZF96_00310</name>
</gene>
<evidence type="ECO:0000313" key="1">
    <source>
        <dbReference type="EMBL" id="RII99114.1"/>
    </source>
</evidence>
<reference evidence="1 2" key="1">
    <citation type="submission" date="2018-08" db="EMBL/GenBank/DDBJ databases">
        <title>Genome Sequence of Clavibacter michiganensis Subspecies type strains, and the Atypical Peach-Colored Strains Isolated from Tomato.</title>
        <authorList>
            <person name="Osdaghi E."/>
            <person name="Portier P."/>
            <person name="Briand M."/>
            <person name="Jacques M.-A."/>
        </authorList>
    </citation>
    <scope>NUCLEOTIDE SEQUENCE [LARGE SCALE GENOMIC DNA]</scope>
    <source>
        <strain evidence="1 2">CFBP 7493</strain>
    </source>
</reference>
<name>A0A399NYW7_9MICO</name>
<dbReference type="InterPro" id="IPR044925">
    <property type="entry name" value="His-Me_finger_sf"/>
</dbReference>
<dbReference type="SUPFAM" id="SSF54060">
    <property type="entry name" value="His-Me finger endonucleases"/>
    <property type="match status" value="1"/>
</dbReference>
<proteinExistence type="predicted"/>
<dbReference type="AlphaFoldDB" id="A0A399NYW7"/>
<evidence type="ECO:0008006" key="3">
    <source>
        <dbReference type="Google" id="ProtNLM"/>
    </source>
</evidence>
<dbReference type="RefSeq" id="WP_051629428.1">
    <property type="nucleotide sequence ID" value="NZ_QWEC01000001.1"/>
</dbReference>
<sequence>MRISEHERFWRYVVKGPDPEDCWLWTGAVSDDGYGRFWISMGGGGQRAVRPTRYAYQEMTGETLPESTLLLHGCDVPLCVHVDPDPLRSHITPGTHRENMLDRSSKGRHVNRWTVARYRGLPRAERARRSRQLRDVVRDHGWDPDRIRDALNGIGLDQPPLW</sequence>